<dbReference type="KEGG" id="bxy:BXY_46240"/>
<organism evidence="1 2">
    <name type="scientific">Bacteroides xylanisolvens XB1A</name>
    <dbReference type="NCBI Taxonomy" id="657309"/>
    <lineage>
        <taxon>Bacteria</taxon>
        <taxon>Pseudomonadati</taxon>
        <taxon>Bacteroidota</taxon>
        <taxon>Bacteroidia</taxon>
        <taxon>Bacteroidales</taxon>
        <taxon>Bacteroidaceae</taxon>
        <taxon>Bacteroides</taxon>
    </lineage>
</organism>
<dbReference type="EMBL" id="FP929033">
    <property type="protein sequence ID" value="CBK69486.1"/>
    <property type="molecule type" value="Genomic_DNA"/>
</dbReference>
<dbReference type="AlphaFoldDB" id="D6D592"/>
<evidence type="ECO:0000313" key="2">
    <source>
        <dbReference type="Proteomes" id="UP000008795"/>
    </source>
</evidence>
<reference evidence="1 2" key="2">
    <citation type="submission" date="2010-03" db="EMBL/GenBank/DDBJ databases">
        <authorList>
            <person name="Pajon A."/>
        </authorList>
    </citation>
    <scope>NUCLEOTIDE SEQUENCE [LARGE SCALE GENOMIC DNA]</scope>
    <source>
        <strain evidence="1 2">XB1A</strain>
    </source>
</reference>
<gene>
    <name evidence="1" type="ORF">BXY_46240</name>
</gene>
<protein>
    <submittedName>
        <fullName evidence="1">Uncharacterized protein</fullName>
    </submittedName>
</protein>
<dbReference type="HOGENOM" id="CLU_3022568_0_0_10"/>
<name>D6D592_9BACE</name>
<evidence type="ECO:0000313" key="1">
    <source>
        <dbReference type="EMBL" id="CBK69486.1"/>
    </source>
</evidence>
<proteinExistence type="predicted"/>
<accession>D6D592</accession>
<dbReference type="Proteomes" id="UP000008795">
    <property type="component" value="Chromosome"/>
</dbReference>
<sequence length="55" mass="6664">MMYFVLVRILYKYKEYHWDNRIKSADYGRKVWIPGHETTTERQGEQSINVNLGDI</sequence>
<reference evidence="1 2" key="1">
    <citation type="submission" date="2010-03" db="EMBL/GenBank/DDBJ databases">
        <title>The genome sequence of Bacteriodes xylanisolvens XB1A.</title>
        <authorList>
            <consortium name="metaHIT consortium -- http://www.metahit.eu/"/>
            <person name="Pajon A."/>
            <person name="Turner K."/>
            <person name="Parkhill J."/>
            <person name="Bernalier A."/>
        </authorList>
    </citation>
    <scope>NUCLEOTIDE SEQUENCE [LARGE SCALE GENOMIC DNA]</scope>
    <source>
        <strain evidence="1 2">XB1A</strain>
    </source>
</reference>